<reference evidence="2 3" key="1">
    <citation type="submission" date="2016-12" db="EMBL/GenBank/DDBJ databases">
        <authorList>
            <person name="Song W.-J."/>
            <person name="Kurnit D.M."/>
        </authorList>
    </citation>
    <scope>NUCLEOTIDE SEQUENCE [LARGE SCALE GENOMIC DNA]</scope>
    <source>
        <strain evidence="2 3">HSG9</strain>
    </source>
</reference>
<organism evidence="2 3">
    <name type="scientific">Croceivirga radicis</name>
    <dbReference type="NCBI Taxonomy" id="1929488"/>
    <lineage>
        <taxon>Bacteria</taxon>
        <taxon>Pseudomonadati</taxon>
        <taxon>Bacteroidota</taxon>
        <taxon>Flavobacteriia</taxon>
        <taxon>Flavobacteriales</taxon>
        <taxon>Flavobacteriaceae</taxon>
        <taxon>Croceivirga</taxon>
    </lineage>
</organism>
<dbReference type="EMBL" id="MTBC01000007">
    <property type="protein sequence ID" value="OQD42348.1"/>
    <property type="molecule type" value="Genomic_DNA"/>
</dbReference>
<dbReference type="RefSeq" id="WP_010520103.1">
    <property type="nucleotide sequence ID" value="NZ_MTBC01000007.1"/>
</dbReference>
<evidence type="ECO:0000256" key="1">
    <source>
        <dbReference type="SAM" id="Phobius"/>
    </source>
</evidence>
<name>A0A1V6LQC0_9FLAO</name>
<protein>
    <recommendedName>
        <fullName evidence="4">DUF2752 domain-containing protein</fullName>
    </recommendedName>
</protein>
<evidence type="ECO:0000313" key="2">
    <source>
        <dbReference type="EMBL" id="OQD42348.1"/>
    </source>
</evidence>
<sequence length="98" mass="10841">MLALHASLEKYMLPCMTKKVLGFDCPGCGLQRSIAFLLKGEFLEAFYMYPAIYTLIPLLILVVAEKLFKANISSTLILGLGITSVALILINYTIKLIN</sequence>
<keyword evidence="1" id="KW-1133">Transmembrane helix</keyword>
<proteinExistence type="predicted"/>
<dbReference type="Pfam" id="PF10825">
    <property type="entry name" value="DUF2752"/>
    <property type="match status" value="1"/>
</dbReference>
<comment type="caution">
    <text evidence="2">The sequence shown here is derived from an EMBL/GenBank/DDBJ whole genome shotgun (WGS) entry which is preliminary data.</text>
</comment>
<dbReference type="AlphaFoldDB" id="A0A1V6LQC0"/>
<dbReference type="Proteomes" id="UP000191680">
    <property type="component" value="Unassembled WGS sequence"/>
</dbReference>
<keyword evidence="3" id="KW-1185">Reference proteome</keyword>
<gene>
    <name evidence="2" type="ORF">BUL40_11315</name>
</gene>
<dbReference type="OrthoDB" id="9815897at2"/>
<evidence type="ECO:0008006" key="4">
    <source>
        <dbReference type="Google" id="ProtNLM"/>
    </source>
</evidence>
<keyword evidence="1" id="KW-0812">Transmembrane</keyword>
<dbReference type="InterPro" id="IPR021215">
    <property type="entry name" value="DUF2752"/>
</dbReference>
<keyword evidence="1" id="KW-0472">Membrane</keyword>
<feature type="transmembrane region" description="Helical" evidence="1">
    <location>
        <begin position="76"/>
        <end position="94"/>
    </location>
</feature>
<feature type="transmembrane region" description="Helical" evidence="1">
    <location>
        <begin position="46"/>
        <end position="64"/>
    </location>
</feature>
<evidence type="ECO:0000313" key="3">
    <source>
        <dbReference type="Proteomes" id="UP000191680"/>
    </source>
</evidence>
<accession>A0A1V6LQC0</accession>